<evidence type="ECO:0000313" key="5">
    <source>
        <dbReference type="Proteomes" id="UP000564704"/>
    </source>
</evidence>
<sequence>MANVNLFAQPCLDTTKGRVMFIEVLSNEFRTRFRAYLDHHLTTGDRILVTRHGEPVGAWVSHRDFERLEDADNSREEFLEQQHQQRMRDYRMLRDDQM</sequence>
<feature type="compositionally biased region" description="Basic and acidic residues" evidence="3">
    <location>
        <begin position="86"/>
        <end position="98"/>
    </location>
</feature>
<dbReference type="OrthoDB" id="7871907at2"/>
<dbReference type="SUPFAM" id="SSF143120">
    <property type="entry name" value="YefM-like"/>
    <property type="match status" value="1"/>
</dbReference>
<dbReference type="NCBIfam" id="TIGR01552">
    <property type="entry name" value="phd_fam"/>
    <property type="match status" value="1"/>
</dbReference>
<accession>A0A844CXH8</accession>
<keyword evidence="5" id="KW-1185">Reference proteome</keyword>
<feature type="region of interest" description="Disordered" evidence="3">
    <location>
        <begin position="79"/>
        <end position="98"/>
    </location>
</feature>
<evidence type="ECO:0000313" key="4">
    <source>
        <dbReference type="EMBL" id="MRU15350.1"/>
    </source>
</evidence>
<dbReference type="Proteomes" id="UP000564704">
    <property type="component" value="Unassembled WGS sequence"/>
</dbReference>
<dbReference type="InterPro" id="IPR006442">
    <property type="entry name" value="Antitoxin_Phd/YefM"/>
</dbReference>
<comment type="caution">
    <text evidence="4">The sequence shown here is derived from an EMBL/GenBank/DDBJ whole genome shotgun (WGS) entry which is preliminary data.</text>
</comment>
<proteinExistence type="inferred from homology"/>
<dbReference type="AlphaFoldDB" id="A0A844CXH8"/>
<name>A0A844CXH8_9RHOB</name>
<organism evidence="4 5">
    <name type="scientific">Roseovarius bejariae</name>
    <dbReference type="NCBI Taxonomy" id="2576383"/>
    <lineage>
        <taxon>Bacteria</taxon>
        <taxon>Pseudomonadati</taxon>
        <taxon>Pseudomonadota</taxon>
        <taxon>Alphaproteobacteria</taxon>
        <taxon>Rhodobacterales</taxon>
        <taxon>Roseobacteraceae</taxon>
        <taxon>Roseovarius</taxon>
    </lineage>
</organism>
<gene>
    <name evidence="4" type="ORF">FDP25_07915</name>
</gene>
<dbReference type="InterPro" id="IPR036165">
    <property type="entry name" value="YefM-like_sf"/>
</dbReference>
<dbReference type="Pfam" id="PF02604">
    <property type="entry name" value="PhdYeFM_antitox"/>
    <property type="match status" value="1"/>
</dbReference>
<comment type="function">
    <text evidence="2">Antitoxin component of a type II toxin-antitoxin (TA) system.</text>
</comment>
<evidence type="ECO:0000256" key="2">
    <source>
        <dbReference type="RuleBase" id="RU362080"/>
    </source>
</evidence>
<comment type="similarity">
    <text evidence="1 2">Belongs to the phD/YefM antitoxin family.</text>
</comment>
<evidence type="ECO:0000256" key="3">
    <source>
        <dbReference type="SAM" id="MobiDB-lite"/>
    </source>
</evidence>
<dbReference type="EMBL" id="SZWE01000001">
    <property type="protein sequence ID" value="MRU15350.1"/>
    <property type="molecule type" value="Genomic_DNA"/>
</dbReference>
<protein>
    <recommendedName>
        <fullName evidence="2">Antitoxin</fullName>
    </recommendedName>
</protein>
<reference evidence="4 5" key="1">
    <citation type="submission" date="2019-05" db="EMBL/GenBank/DDBJ databases">
        <title>Roseovarius bejariae sp. nov., a moderately halophylic bacterium isolated from a saline soil in Rambla Salada (Murcia).</title>
        <authorList>
            <person name="Castro D.J."/>
            <person name="Gomez-Altuve A."/>
            <person name="Reina J.C."/>
            <person name="Rodriguez M."/>
            <person name="Sampedro I."/>
            <person name="Llamas I."/>
            <person name="Martinez-Checa F."/>
        </authorList>
    </citation>
    <scope>NUCLEOTIDE SEQUENCE [LARGE SCALE GENOMIC DNA]</scope>
    <source>
        <strain evidence="4 5">A21</strain>
    </source>
</reference>
<evidence type="ECO:0000256" key="1">
    <source>
        <dbReference type="ARBA" id="ARBA00009981"/>
    </source>
</evidence>